<evidence type="ECO:0008006" key="5">
    <source>
        <dbReference type="Google" id="ProtNLM"/>
    </source>
</evidence>
<feature type="compositionally biased region" description="Low complexity" evidence="1">
    <location>
        <begin position="266"/>
        <end position="294"/>
    </location>
</feature>
<feature type="region of interest" description="Disordered" evidence="1">
    <location>
        <begin position="228"/>
        <end position="294"/>
    </location>
</feature>
<keyword evidence="4" id="KW-1185">Reference proteome</keyword>
<evidence type="ECO:0000313" key="3">
    <source>
        <dbReference type="EMBL" id="SEF92832.1"/>
    </source>
</evidence>
<feature type="region of interest" description="Disordered" evidence="1">
    <location>
        <begin position="148"/>
        <end position="174"/>
    </location>
</feature>
<name>A0A1H5VZZ5_9BACT</name>
<accession>A0A1H5VZZ5</accession>
<sequence length="294" mass="29318">MLLAVVVMAALILVALAAAAPVIARDLQRQKELASEARAEQYVRAIQLYQRTCKCKSYPGSMDALEKSTTVRFLRQRYVDPLTGKSDWRLIHTPQTTIKGFFGQELQGLSSGLGSAAGLSSGIGSTIGGSTTTVSSGTALSSGFTGATVGSPTTGATGASGATGSTGSTGSSGFGDGSGGVIYGVGPARSGNSILTPNKQTTYETWEFWYDPRIELLKTNVNLLGGGGPAGTASSTSGSSSGVTSTDASSFGQGLNGKSNSTDSFGSTSTGATGTTGTTGSTGATGSTGTTTPP</sequence>
<evidence type="ECO:0000256" key="1">
    <source>
        <dbReference type="SAM" id="MobiDB-lite"/>
    </source>
</evidence>
<organism evidence="3 4">
    <name type="scientific">Bryocella elongata</name>
    <dbReference type="NCBI Taxonomy" id="863522"/>
    <lineage>
        <taxon>Bacteria</taxon>
        <taxon>Pseudomonadati</taxon>
        <taxon>Acidobacteriota</taxon>
        <taxon>Terriglobia</taxon>
        <taxon>Terriglobales</taxon>
        <taxon>Acidobacteriaceae</taxon>
        <taxon>Bryocella</taxon>
    </lineage>
</organism>
<feature type="compositionally biased region" description="Polar residues" evidence="1">
    <location>
        <begin position="251"/>
        <end position="265"/>
    </location>
</feature>
<dbReference type="AlphaFoldDB" id="A0A1H5VZZ5"/>
<dbReference type="EMBL" id="FNVA01000002">
    <property type="protein sequence ID" value="SEF92832.1"/>
    <property type="molecule type" value="Genomic_DNA"/>
</dbReference>
<feature type="chain" id="PRO_5009287773" description="Type II secretory pathway, pseudopilin PulG" evidence="2">
    <location>
        <begin position="20"/>
        <end position="294"/>
    </location>
</feature>
<feature type="signal peptide" evidence="2">
    <location>
        <begin position="1"/>
        <end position="19"/>
    </location>
</feature>
<evidence type="ECO:0000256" key="2">
    <source>
        <dbReference type="SAM" id="SignalP"/>
    </source>
</evidence>
<feature type="compositionally biased region" description="Low complexity" evidence="1">
    <location>
        <begin position="231"/>
        <end position="250"/>
    </location>
</feature>
<dbReference type="Proteomes" id="UP000236728">
    <property type="component" value="Unassembled WGS sequence"/>
</dbReference>
<protein>
    <recommendedName>
        <fullName evidence="5">Type II secretory pathway, pseudopilin PulG</fullName>
    </recommendedName>
</protein>
<keyword evidence="2" id="KW-0732">Signal</keyword>
<proteinExistence type="predicted"/>
<gene>
    <name evidence="3" type="ORF">SAMN05421819_1388</name>
</gene>
<evidence type="ECO:0000313" key="4">
    <source>
        <dbReference type="Proteomes" id="UP000236728"/>
    </source>
</evidence>
<feature type="compositionally biased region" description="Low complexity" evidence="1">
    <location>
        <begin position="148"/>
        <end position="169"/>
    </location>
</feature>
<reference evidence="3 4" key="1">
    <citation type="submission" date="2016-10" db="EMBL/GenBank/DDBJ databases">
        <authorList>
            <person name="de Groot N.N."/>
        </authorList>
    </citation>
    <scope>NUCLEOTIDE SEQUENCE [LARGE SCALE GENOMIC DNA]</scope>
    <source>
        <strain evidence="3 4">DSM 22489</strain>
    </source>
</reference>